<keyword evidence="8" id="KW-1185">Reference proteome</keyword>
<evidence type="ECO:0000256" key="1">
    <source>
        <dbReference type="ARBA" id="ARBA00009986"/>
    </source>
</evidence>
<evidence type="ECO:0000313" key="7">
    <source>
        <dbReference type="Proteomes" id="UP000255168"/>
    </source>
</evidence>
<dbReference type="Proteomes" id="UP000256710">
    <property type="component" value="Unassembled WGS sequence"/>
</dbReference>
<dbReference type="EMBL" id="OFTC01000034">
    <property type="protein sequence ID" value="SOZ38607.1"/>
    <property type="molecule type" value="Genomic_DNA"/>
</dbReference>
<feature type="compositionally biased region" description="Low complexity" evidence="3">
    <location>
        <begin position="285"/>
        <end position="297"/>
    </location>
</feature>
<dbReference type="Proteomes" id="UP000255168">
    <property type="component" value="Plasmid II"/>
</dbReference>
<feature type="compositionally biased region" description="Basic residues" evidence="3">
    <location>
        <begin position="257"/>
        <end position="271"/>
    </location>
</feature>
<dbReference type="InterPro" id="IPR016161">
    <property type="entry name" value="Ald_DH/histidinol_DH"/>
</dbReference>
<dbReference type="InterPro" id="IPR015590">
    <property type="entry name" value="Aldehyde_DH_dom"/>
</dbReference>
<feature type="region of interest" description="Disordered" evidence="3">
    <location>
        <begin position="452"/>
        <end position="501"/>
    </location>
</feature>
<accession>A0A375HRY8</accession>
<feature type="compositionally biased region" description="Low complexity" evidence="3">
    <location>
        <begin position="241"/>
        <end position="250"/>
    </location>
</feature>
<evidence type="ECO:0000313" key="6">
    <source>
        <dbReference type="EMBL" id="SPD59746.1"/>
    </source>
</evidence>
<gene>
    <name evidence="5" type="ORF">CBM2605_B110136</name>
    <name evidence="6" type="ORF">CBM2607_MP20398</name>
</gene>
<dbReference type="GO" id="GO:0016491">
    <property type="term" value="F:oxidoreductase activity"/>
    <property type="evidence" value="ECO:0007669"/>
    <property type="project" value="UniProtKB-KW"/>
</dbReference>
<feature type="compositionally biased region" description="Basic residues" evidence="3">
    <location>
        <begin position="454"/>
        <end position="465"/>
    </location>
</feature>
<sequence>MHSVDKFYIHGKWVQPAEGATQADIIDPATEAVAGTLAMGTAADVDRAVAAARQAFPAWSVSTRETRIALLERIIAAYQARMADLAQAVRQEIGAPITLATNLQAAIGLAQLQATLQALRDFAFESPRGKSLVLREAIGVAALITPWNWPLNQIAAKVAPALAAGCTVVLKPSEIAPLDAQIFAEIMDAAGTPPGVFNHDLWRRPRGGCRAVVASRGRHGVDHRLDPRRRGSGHQRRADGQARGAGARRQVAADRAGRRRPAGRGHQRRGPVHGQFGPDLRGAHARAGAARTLRGSGANRGGGGQCGEGGRSVGPRDQDGADFQPRPVRQGAAPDRRRHRGRRAAGRRRPGPPRRPGARLLCPSDCLCRRAQRHDHRSRGNLRAGAVPVAVRQRRGSRGHRQRHGFRPGGLCRLVRPGTGAQAGGAAARRQCAHQRRDDGYHRALRRLQDFRQRPRVRPRGHRRVPRDQDRDWLKSALPLRAGHDPPGRQRKAGRRAVSSARRMPARCRACLTSAGGGVRQANA</sequence>
<keyword evidence="6" id="KW-0614">Plasmid</keyword>
<feature type="domain" description="Aldehyde dehydrogenase" evidence="4">
    <location>
        <begin position="13"/>
        <end position="198"/>
    </location>
</feature>
<evidence type="ECO:0000313" key="5">
    <source>
        <dbReference type="EMBL" id="SOZ38607.1"/>
    </source>
</evidence>
<dbReference type="Pfam" id="PF00171">
    <property type="entry name" value="Aldedh"/>
    <property type="match status" value="1"/>
</dbReference>
<feature type="region of interest" description="Disordered" evidence="3">
    <location>
        <begin position="373"/>
        <end position="411"/>
    </location>
</feature>
<organism evidence="6 7">
    <name type="scientific">Cupriavidus neocaledonicus</name>
    <dbReference type="NCBI Taxonomy" id="1040979"/>
    <lineage>
        <taxon>Bacteria</taxon>
        <taxon>Pseudomonadati</taxon>
        <taxon>Pseudomonadota</taxon>
        <taxon>Betaproteobacteria</taxon>
        <taxon>Burkholderiales</taxon>
        <taxon>Burkholderiaceae</taxon>
        <taxon>Cupriavidus</taxon>
    </lineage>
</organism>
<dbReference type="PANTHER" id="PTHR42804">
    <property type="entry name" value="ALDEHYDE DEHYDROGENASE"/>
    <property type="match status" value="1"/>
</dbReference>
<evidence type="ECO:0000256" key="3">
    <source>
        <dbReference type="SAM" id="MobiDB-lite"/>
    </source>
</evidence>
<name>A0A375HRY8_9BURK</name>
<feature type="compositionally biased region" description="Gly residues" evidence="3">
    <location>
        <begin position="298"/>
        <end position="312"/>
    </location>
</feature>
<dbReference type="Gene3D" id="3.40.605.10">
    <property type="entry name" value="Aldehyde Dehydrogenase, Chain A, domain 1"/>
    <property type="match status" value="1"/>
</dbReference>
<comment type="similarity">
    <text evidence="1">Belongs to the aldehyde dehydrogenase family.</text>
</comment>
<geneLocation type="plasmid" evidence="7">
    <name>ii</name>
</geneLocation>
<dbReference type="SUPFAM" id="SSF53720">
    <property type="entry name" value="ALDH-like"/>
    <property type="match status" value="1"/>
</dbReference>
<feature type="compositionally biased region" description="Basic residues" evidence="3">
    <location>
        <begin position="336"/>
        <end position="352"/>
    </location>
</feature>
<reference evidence="7 8" key="1">
    <citation type="submission" date="2018-01" db="EMBL/GenBank/DDBJ databases">
        <authorList>
            <person name="Clerissi C."/>
        </authorList>
    </citation>
    <scope>NUCLEOTIDE SEQUENCE [LARGE SCALE GENOMIC DNA]</scope>
    <source>
        <strain evidence="5">Cupriavidus taiwanensis STM 6082</strain>
        <strain evidence="6">Cupriavidus taiwanensis STM 6160</strain>
        <plasmid evidence="6">II</plasmid>
        <plasmid evidence="7">ii</plasmid>
    </source>
</reference>
<feature type="compositionally biased region" description="Basic and acidic residues" evidence="3">
    <location>
        <begin position="219"/>
        <end position="229"/>
    </location>
</feature>
<keyword evidence="2" id="KW-0560">Oxidoreductase</keyword>
<evidence type="ECO:0000256" key="2">
    <source>
        <dbReference type="ARBA" id="ARBA00023002"/>
    </source>
</evidence>
<dbReference type="AlphaFoldDB" id="A0A375HRY8"/>
<feature type="region of interest" description="Disordered" evidence="3">
    <location>
        <begin position="215"/>
        <end position="361"/>
    </location>
</feature>
<protein>
    <recommendedName>
        <fullName evidence="4">Aldehyde dehydrogenase domain-containing protein</fullName>
    </recommendedName>
</protein>
<evidence type="ECO:0000259" key="4">
    <source>
        <dbReference type="Pfam" id="PF00171"/>
    </source>
</evidence>
<dbReference type="PANTHER" id="PTHR42804:SF1">
    <property type="entry name" value="ALDEHYDE DEHYDROGENASE-RELATED"/>
    <property type="match status" value="1"/>
</dbReference>
<proteinExistence type="inferred from homology"/>
<dbReference type="EMBL" id="LT984807">
    <property type="protein sequence ID" value="SPD59746.1"/>
    <property type="molecule type" value="Genomic_DNA"/>
</dbReference>
<dbReference type="InterPro" id="IPR016162">
    <property type="entry name" value="Ald_DH_N"/>
</dbReference>
<feature type="compositionally biased region" description="Basic residues" evidence="3">
    <location>
        <begin position="392"/>
        <end position="406"/>
    </location>
</feature>
<evidence type="ECO:0000313" key="8">
    <source>
        <dbReference type="Proteomes" id="UP000256710"/>
    </source>
</evidence>
<geneLocation type="plasmid" evidence="6">
    <name>II</name>
</geneLocation>